<evidence type="ECO:0000313" key="4">
    <source>
        <dbReference type="Proteomes" id="UP000694255"/>
    </source>
</evidence>
<dbReference type="OrthoDB" id="4093337at2759"/>
<feature type="chain" id="PRO_5035261437" description="Opaque-phase-specific protein OP4" evidence="2">
    <location>
        <begin position="26"/>
        <end position="419"/>
    </location>
</feature>
<dbReference type="GeneID" id="73471634"/>
<accession>A0A8J5UK54</accession>
<evidence type="ECO:0008006" key="5">
    <source>
        <dbReference type="Google" id="ProtNLM"/>
    </source>
</evidence>
<feature type="compositionally biased region" description="Low complexity" evidence="1">
    <location>
        <begin position="188"/>
        <end position="225"/>
    </location>
</feature>
<dbReference type="Proteomes" id="UP000694255">
    <property type="component" value="Unassembled WGS sequence"/>
</dbReference>
<keyword evidence="2" id="KW-0732">Signal</keyword>
<gene>
    <name evidence="3" type="ORF">J8A68_004834</name>
</gene>
<evidence type="ECO:0000256" key="1">
    <source>
        <dbReference type="SAM" id="MobiDB-lite"/>
    </source>
</evidence>
<proteinExistence type="predicted"/>
<reference evidence="3 4" key="1">
    <citation type="journal article" date="2021" name="DNA Res.">
        <title>Genome analysis of Candida subhashii reveals its hybrid nature and dual mitochondrial genome conformations.</title>
        <authorList>
            <person name="Mixao V."/>
            <person name="Hegedusova E."/>
            <person name="Saus E."/>
            <person name="Pryszcz L.P."/>
            <person name="Cillingova A."/>
            <person name="Nosek J."/>
            <person name="Gabaldon T."/>
        </authorList>
    </citation>
    <scope>NUCLEOTIDE SEQUENCE [LARGE SCALE GENOMIC DNA]</scope>
    <source>
        <strain evidence="3 4">CBS 10753</strain>
    </source>
</reference>
<feature type="region of interest" description="Disordered" evidence="1">
    <location>
        <begin position="188"/>
        <end position="236"/>
    </location>
</feature>
<organism evidence="3 4">
    <name type="scientific">[Candida] subhashii</name>
    <dbReference type="NCBI Taxonomy" id="561895"/>
    <lineage>
        <taxon>Eukaryota</taxon>
        <taxon>Fungi</taxon>
        <taxon>Dikarya</taxon>
        <taxon>Ascomycota</taxon>
        <taxon>Saccharomycotina</taxon>
        <taxon>Pichiomycetes</taxon>
        <taxon>Debaryomycetaceae</taxon>
        <taxon>Spathaspora</taxon>
    </lineage>
</organism>
<keyword evidence="4" id="KW-1185">Reference proteome</keyword>
<sequence>MILQQQTMKHLYSLLTFFLLTFAIAAPTPLSVGERDIQGIDKDVEAFLNMLADNMDMSLLSKRDNLLLTTTFTQLNKSGVGVKLAHGFATNPLTQPQLINLIENYITATGLTKILTAVDQSDLAVDIVMSFFENDNMVPGLITIIKTLINQKVISIPFISKRDLTKRGVFDFIDGIANDIGQKLGFGQTSSSQATGQTTSQTQPVTSSTTGQTSSSTTAIAASSTPEEEIQLPTISILQPQVTSSTKVISRTTGQTQSTSIAEDSLSSDALSASKSAQNDAQTSSSSTTSTSSGPVLGFFESVQNSIEGINNQILQTVITLVNDVSNLEQICESLQKSGLAVSILEDFITTTDGQQFLIKLVTAIVNDKVITLDDLISAVNDSDIVTNTVTKIMANSSLRSIAINYILNNFKTIIGLLF</sequence>
<evidence type="ECO:0000313" key="3">
    <source>
        <dbReference type="EMBL" id="KAG7661681.1"/>
    </source>
</evidence>
<dbReference type="AlphaFoldDB" id="A0A8J5UK54"/>
<dbReference type="EMBL" id="JAGSYN010000215">
    <property type="protein sequence ID" value="KAG7661681.1"/>
    <property type="molecule type" value="Genomic_DNA"/>
</dbReference>
<comment type="caution">
    <text evidence="3">The sequence shown here is derived from an EMBL/GenBank/DDBJ whole genome shotgun (WGS) entry which is preliminary data.</text>
</comment>
<feature type="region of interest" description="Disordered" evidence="1">
    <location>
        <begin position="271"/>
        <end position="293"/>
    </location>
</feature>
<feature type="signal peptide" evidence="2">
    <location>
        <begin position="1"/>
        <end position="25"/>
    </location>
</feature>
<evidence type="ECO:0000256" key="2">
    <source>
        <dbReference type="SAM" id="SignalP"/>
    </source>
</evidence>
<name>A0A8J5UK54_9ASCO</name>
<dbReference type="RefSeq" id="XP_049261914.1">
    <property type="nucleotide sequence ID" value="XM_049408836.1"/>
</dbReference>
<protein>
    <recommendedName>
        <fullName evidence="5">Opaque-phase-specific protein OP4</fullName>
    </recommendedName>
</protein>